<dbReference type="AlphaFoldDB" id="A0A0K9PBU1"/>
<comment type="caution">
    <text evidence="2">The sequence shown here is derived from an EMBL/GenBank/DDBJ whole genome shotgun (WGS) entry which is preliminary data.</text>
</comment>
<evidence type="ECO:0000259" key="1">
    <source>
        <dbReference type="Pfam" id="PF07727"/>
    </source>
</evidence>
<dbReference type="GO" id="GO:0003887">
    <property type="term" value="F:DNA-directed DNA polymerase activity"/>
    <property type="evidence" value="ECO:0007669"/>
    <property type="project" value="UniProtKB-KW"/>
</dbReference>
<dbReference type="Pfam" id="PF07727">
    <property type="entry name" value="RVT_2"/>
    <property type="match status" value="1"/>
</dbReference>
<proteinExistence type="predicted"/>
<keyword evidence="2" id="KW-0548">Nucleotidyltransferase</keyword>
<dbReference type="EMBL" id="LFYR01001021">
    <property type="protein sequence ID" value="KMZ65650.1"/>
    <property type="molecule type" value="Genomic_DNA"/>
</dbReference>
<evidence type="ECO:0000313" key="2">
    <source>
        <dbReference type="EMBL" id="KMZ65650.1"/>
    </source>
</evidence>
<dbReference type="OrthoDB" id="7473114at2759"/>
<keyword evidence="2" id="KW-0239">DNA-directed DNA polymerase</keyword>
<reference evidence="3" key="1">
    <citation type="journal article" date="2016" name="Nature">
        <title>The genome of the seagrass Zostera marina reveals angiosperm adaptation to the sea.</title>
        <authorList>
            <person name="Olsen J.L."/>
            <person name="Rouze P."/>
            <person name="Verhelst B."/>
            <person name="Lin Y.-C."/>
            <person name="Bayer T."/>
            <person name="Collen J."/>
            <person name="Dattolo E."/>
            <person name="De Paoli E."/>
            <person name="Dittami S."/>
            <person name="Maumus F."/>
            <person name="Michel G."/>
            <person name="Kersting A."/>
            <person name="Lauritano C."/>
            <person name="Lohaus R."/>
            <person name="Toepel M."/>
            <person name="Tonon T."/>
            <person name="Vanneste K."/>
            <person name="Amirebrahimi M."/>
            <person name="Brakel J."/>
            <person name="Bostroem C."/>
            <person name="Chovatia M."/>
            <person name="Grimwood J."/>
            <person name="Jenkins J.W."/>
            <person name="Jueterbock A."/>
            <person name="Mraz A."/>
            <person name="Stam W.T."/>
            <person name="Tice H."/>
            <person name="Bornberg-Bauer E."/>
            <person name="Green P.J."/>
            <person name="Pearson G.A."/>
            <person name="Procaccini G."/>
            <person name="Duarte C.M."/>
            <person name="Schmutz J."/>
            <person name="Reusch T.B.H."/>
            <person name="Van de Peer Y."/>
        </authorList>
    </citation>
    <scope>NUCLEOTIDE SEQUENCE [LARGE SCALE GENOMIC DNA]</scope>
    <source>
        <strain evidence="3">cv. Finnish</strain>
    </source>
</reference>
<sequence>MLLEAGMLLHLLMLPSASRFILCVVKKMSQLATLMLGAPFCVVYFVCNQPPCFSYLRGILDKRQGPRAKSILVNFVLISTACSIWGLKQAPPAWLVERLSSFILSLNFRNSFADSSLFIRKASGDRIYVIIYVDNFIIIDTPVASGNQLSSISGTPIADVTLYRNLIVLTSVIELTKGVE</sequence>
<evidence type="ECO:0000313" key="3">
    <source>
        <dbReference type="Proteomes" id="UP000036987"/>
    </source>
</evidence>
<dbReference type="STRING" id="29655.A0A0K9PBU1"/>
<keyword evidence="2" id="KW-0808">Transferase</keyword>
<keyword evidence="3" id="KW-1185">Reference proteome</keyword>
<dbReference type="InterPro" id="IPR013103">
    <property type="entry name" value="RVT_2"/>
</dbReference>
<organism evidence="2 3">
    <name type="scientific">Zostera marina</name>
    <name type="common">Eelgrass</name>
    <dbReference type="NCBI Taxonomy" id="29655"/>
    <lineage>
        <taxon>Eukaryota</taxon>
        <taxon>Viridiplantae</taxon>
        <taxon>Streptophyta</taxon>
        <taxon>Embryophyta</taxon>
        <taxon>Tracheophyta</taxon>
        <taxon>Spermatophyta</taxon>
        <taxon>Magnoliopsida</taxon>
        <taxon>Liliopsida</taxon>
        <taxon>Zosteraceae</taxon>
        <taxon>Zostera</taxon>
    </lineage>
</organism>
<feature type="domain" description="Reverse transcriptase Ty1/copia-type" evidence="1">
    <location>
        <begin position="83"/>
        <end position="140"/>
    </location>
</feature>
<dbReference type="Proteomes" id="UP000036987">
    <property type="component" value="Unassembled WGS sequence"/>
</dbReference>
<protein>
    <submittedName>
        <fullName evidence="2">DNA-directed DNA polymerase</fullName>
    </submittedName>
</protein>
<name>A0A0K9PBU1_ZOSMR</name>
<gene>
    <name evidence="2" type="ORF">ZOSMA_3142G00010</name>
</gene>
<accession>A0A0K9PBU1</accession>